<dbReference type="EMBL" id="AHPD01000016">
    <property type="protein sequence ID" value="KEC64942.1"/>
    <property type="molecule type" value="Genomic_DNA"/>
</dbReference>
<name>A0ABR4SND1_BARQI</name>
<dbReference type="Proteomes" id="UP000027143">
    <property type="component" value="Unassembled WGS sequence"/>
</dbReference>
<comment type="catalytic activity">
    <reaction evidence="5">
        <text>L-seryl-[protein] + acetyl-CoA = O-acetyl-L-seryl-[protein] + CoA</text>
        <dbReference type="Rhea" id="RHEA:59392"/>
        <dbReference type="Rhea" id="RHEA-COMP:9863"/>
        <dbReference type="Rhea" id="RHEA-COMP:15352"/>
        <dbReference type="ChEBI" id="CHEBI:29999"/>
        <dbReference type="ChEBI" id="CHEBI:57287"/>
        <dbReference type="ChEBI" id="CHEBI:57288"/>
        <dbReference type="ChEBI" id="CHEBI:141128"/>
    </reaction>
    <physiologicalReaction direction="left-to-right" evidence="5">
        <dbReference type="Rhea" id="RHEA:59393"/>
    </physiologicalReaction>
</comment>
<keyword evidence="2" id="KW-0012">Acyltransferase</keyword>
<evidence type="ECO:0000256" key="2">
    <source>
        <dbReference type="ARBA" id="ARBA00023315"/>
    </source>
</evidence>
<dbReference type="RefSeq" id="WP_034450550.1">
    <property type="nucleotide sequence ID" value="NZ_KL446932.1"/>
</dbReference>
<feature type="compositionally biased region" description="Polar residues" evidence="6">
    <location>
        <begin position="1"/>
        <end position="20"/>
    </location>
</feature>
<comment type="similarity">
    <text evidence="3">Belongs to the acetyltransferase YopJ family.</text>
</comment>
<comment type="catalytic activity">
    <reaction evidence="4">
        <text>L-threonyl-[protein] + acetyl-CoA = O-acetyl-L-threonyl-[protein] + CoA</text>
        <dbReference type="Rhea" id="RHEA:65340"/>
        <dbReference type="Rhea" id="RHEA-COMP:11060"/>
        <dbReference type="Rhea" id="RHEA-COMP:16780"/>
        <dbReference type="ChEBI" id="CHEBI:30013"/>
        <dbReference type="ChEBI" id="CHEBI:57287"/>
        <dbReference type="ChEBI" id="CHEBI:57288"/>
        <dbReference type="ChEBI" id="CHEBI:141025"/>
    </reaction>
    <physiologicalReaction direction="left-to-right" evidence="4">
        <dbReference type="Rhea" id="RHEA:65341"/>
    </physiologicalReaction>
</comment>
<keyword evidence="1" id="KW-0808">Transferase</keyword>
<evidence type="ECO:0000256" key="6">
    <source>
        <dbReference type="SAM" id="MobiDB-lite"/>
    </source>
</evidence>
<dbReference type="Pfam" id="PF03421">
    <property type="entry name" value="Acetyltransf_14"/>
    <property type="match status" value="1"/>
</dbReference>
<evidence type="ECO:0008006" key="9">
    <source>
        <dbReference type="Google" id="ProtNLM"/>
    </source>
</evidence>
<organism evidence="7 8">
    <name type="scientific">Bartonella quintana JK 68</name>
    <dbReference type="NCBI Taxonomy" id="1134503"/>
    <lineage>
        <taxon>Bacteria</taxon>
        <taxon>Pseudomonadati</taxon>
        <taxon>Pseudomonadota</taxon>
        <taxon>Alphaproteobacteria</taxon>
        <taxon>Hyphomicrobiales</taxon>
        <taxon>Bartonellaceae</taxon>
        <taxon>Bartonella</taxon>
    </lineage>
</organism>
<proteinExistence type="inferred from homology"/>
<evidence type="ECO:0000313" key="8">
    <source>
        <dbReference type="Proteomes" id="UP000027143"/>
    </source>
</evidence>
<gene>
    <name evidence="7" type="ORF">O7U_01173</name>
</gene>
<reference evidence="7 8" key="1">
    <citation type="submission" date="2012-04" db="EMBL/GenBank/DDBJ databases">
        <title>The Genome Sequence of Bartonella quintana JK 68.</title>
        <authorList>
            <consortium name="The Broad Institute Genome Sequencing Platform"/>
            <consortium name="The Broad Institute Genome Sequencing Center for Infectious Disease"/>
            <person name="Feldgarden M."/>
            <person name="Kirby J."/>
            <person name="Kosoy M."/>
            <person name="Birtles R."/>
            <person name="Probert W.S."/>
            <person name="Chiaraviglio L."/>
            <person name="Walker B."/>
            <person name="Young S.K."/>
            <person name="Zeng Q."/>
            <person name="Gargeya S."/>
            <person name="Fitzgerald M."/>
            <person name="Haas B."/>
            <person name="Abouelleil A."/>
            <person name="Alvarado L."/>
            <person name="Arachchi H.M."/>
            <person name="Berlin A.M."/>
            <person name="Chapman S.B."/>
            <person name="Goldberg J."/>
            <person name="Griggs A."/>
            <person name="Gujja S."/>
            <person name="Hansen M."/>
            <person name="Howarth C."/>
            <person name="Imamovic A."/>
            <person name="Larimer J."/>
            <person name="McCowen C."/>
            <person name="Montmayeur A."/>
            <person name="Murphy C."/>
            <person name="Neiman D."/>
            <person name="Pearson M."/>
            <person name="Priest M."/>
            <person name="Roberts A."/>
            <person name="Saif S."/>
            <person name="Shea T."/>
            <person name="Sisk P."/>
            <person name="Sykes S."/>
            <person name="Wortman J."/>
            <person name="Nusbaum C."/>
            <person name="Birren B."/>
        </authorList>
    </citation>
    <scope>NUCLEOTIDE SEQUENCE [LARGE SCALE GENOMIC DNA]</scope>
    <source>
        <strain evidence="7 8">JK 68</strain>
    </source>
</reference>
<feature type="region of interest" description="Disordered" evidence="6">
    <location>
        <begin position="1"/>
        <end position="46"/>
    </location>
</feature>
<dbReference type="NCBIfam" id="NF011898">
    <property type="entry name" value="PRK15371.1"/>
    <property type="match status" value="1"/>
</dbReference>
<protein>
    <recommendedName>
        <fullName evidence="9">Effector protein yopJ</fullName>
    </recommendedName>
</protein>
<comment type="caution">
    <text evidence="7">The sequence shown here is derived from an EMBL/GenBank/DDBJ whole genome shotgun (WGS) entry which is preliminary data.</text>
</comment>
<evidence type="ECO:0000313" key="7">
    <source>
        <dbReference type="EMBL" id="KEC64942.1"/>
    </source>
</evidence>
<dbReference type="InterPro" id="IPR005083">
    <property type="entry name" value="YopJ-like"/>
</dbReference>
<accession>A0ABR4SND1</accession>
<keyword evidence="8" id="KW-1185">Reference proteome</keyword>
<evidence type="ECO:0000256" key="5">
    <source>
        <dbReference type="ARBA" id="ARBA00048662"/>
    </source>
</evidence>
<evidence type="ECO:0000256" key="1">
    <source>
        <dbReference type="ARBA" id="ARBA00022679"/>
    </source>
</evidence>
<evidence type="ECO:0000256" key="3">
    <source>
        <dbReference type="ARBA" id="ARBA00023785"/>
    </source>
</evidence>
<sequence>MKPQNSNSTPHHSFSTQNSDIENESLESLLARLENEDSEKVENEDVSVNHEKLKGIITDLESDLASGKWINAFYANIDLKMMPALVKQANTKYPEMNLKLALTPQELVFSIKETINSGVQSSRFIVNLGGSRIHFAVIDHQTVADKTSLLLLEPTSFENGSAAMMGLRTKKALQDSDLSHYSFSMAEMNIQRSTSECGIFSLALAKKLYLESDKLKKMHTDNVNGVLSDPESAYLSSDKLDQYLPITLYKHTQSTKRLKQYVKANPGSEHKSINKKEETLFERFEKNLTLKEDKAFSVSTHKKRISEYKSLLKL</sequence>
<evidence type="ECO:0000256" key="4">
    <source>
        <dbReference type="ARBA" id="ARBA00048364"/>
    </source>
</evidence>
<feature type="compositionally biased region" description="Basic and acidic residues" evidence="6">
    <location>
        <begin position="33"/>
        <end position="46"/>
    </location>
</feature>